<dbReference type="EMBL" id="MEVT01000006">
    <property type="protein sequence ID" value="OGC63444.1"/>
    <property type="molecule type" value="Genomic_DNA"/>
</dbReference>
<dbReference type="Proteomes" id="UP000176614">
    <property type="component" value="Unassembled WGS sequence"/>
</dbReference>
<comment type="caution">
    <text evidence="5">The sequence shown here is derived from an EMBL/GenBank/DDBJ whole genome shotgun (WGS) entry which is preliminary data.</text>
</comment>
<protein>
    <recommendedName>
        <fullName evidence="4">Large ribosomal subunit protein bL32</fullName>
    </recommendedName>
</protein>
<proteinExistence type="inferred from homology"/>
<dbReference type="AlphaFoldDB" id="A0A1F4W200"/>
<name>A0A1F4W200_UNCKA</name>
<dbReference type="Pfam" id="PF01783">
    <property type="entry name" value="Ribosomal_L32p"/>
    <property type="match status" value="1"/>
</dbReference>
<keyword evidence="2 5" id="KW-0689">Ribosomal protein</keyword>
<dbReference type="GO" id="GO:0006412">
    <property type="term" value="P:translation"/>
    <property type="evidence" value="ECO:0007669"/>
    <property type="project" value="InterPro"/>
</dbReference>
<dbReference type="GO" id="GO:0003735">
    <property type="term" value="F:structural constituent of ribosome"/>
    <property type="evidence" value="ECO:0007669"/>
    <property type="project" value="InterPro"/>
</dbReference>
<dbReference type="InterPro" id="IPR011332">
    <property type="entry name" value="Ribosomal_zn-bd"/>
</dbReference>
<sequence length="48" mass="5723">MAVPKRKHSKQRTAKRTFINMKRDHVTVVKTKDGKGYKRPHVDEYIEL</sequence>
<evidence type="ECO:0000313" key="6">
    <source>
        <dbReference type="Proteomes" id="UP000176614"/>
    </source>
</evidence>
<dbReference type="SUPFAM" id="SSF57829">
    <property type="entry name" value="Zn-binding ribosomal proteins"/>
    <property type="match status" value="1"/>
</dbReference>
<evidence type="ECO:0000256" key="2">
    <source>
        <dbReference type="ARBA" id="ARBA00022980"/>
    </source>
</evidence>
<evidence type="ECO:0000256" key="4">
    <source>
        <dbReference type="ARBA" id="ARBA00035178"/>
    </source>
</evidence>
<gene>
    <name evidence="5" type="ORF">A2264_01810</name>
</gene>
<dbReference type="InterPro" id="IPR002677">
    <property type="entry name" value="Ribosomal_bL32"/>
</dbReference>
<evidence type="ECO:0000256" key="3">
    <source>
        <dbReference type="ARBA" id="ARBA00023274"/>
    </source>
</evidence>
<evidence type="ECO:0000256" key="1">
    <source>
        <dbReference type="ARBA" id="ARBA00008560"/>
    </source>
</evidence>
<dbReference type="GO" id="GO:0015934">
    <property type="term" value="C:large ribosomal subunit"/>
    <property type="evidence" value="ECO:0007669"/>
    <property type="project" value="InterPro"/>
</dbReference>
<dbReference type="NCBIfam" id="TIGR01031">
    <property type="entry name" value="rpmF_bact"/>
    <property type="match status" value="1"/>
</dbReference>
<keyword evidence="3" id="KW-0687">Ribonucleoprotein</keyword>
<evidence type="ECO:0000313" key="5">
    <source>
        <dbReference type="EMBL" id="OGC63444.1"/>
    </source>
</evidence>
<organism evidence="5 6">
    <name type="scientific">candidate division WWE3 bacterium RIFOXYA2_FULL_46_9</name>
    <dbReference type="NCBI Taxonomy" id="1802636"/>
    <lineage>
        <taxon>Bacteria</taxon>
        <taxon>Katanobacteria</taxon>
    </lineage>
</organism>
<accession>A0A1F4W200</accession>
<reference evidence="5 6" key="1">
    <citation type="journal article" date="2016" name="Nat. Commun.">
        <title>Thousands of microbial genomes shed light on interconnected biogeochemical processes in an aquifer system.</title>
        <authorList>
            <person name="Anantharaman K."/>
            <person name="Brown C.T."/>
            <person name="Hug L.A."/>
            <person name="Sharon I."/>
            <person name="Castelle C.J."/>
            <person name="Probst A.J."/>
            <person name="Thomas B.C."/>
            <person name="Singh A."/>
            <person name="Wilkins M.J."/>
            <person name="Karaoz U."/>
            <person name="Brodie E.L."/>
            <person name="Williams K.H."/>
            <person name="Hubbard S.S."/>
            <person name="Banfield J.F."/>
        </authorList>
    </citation>
    <scope>NUCLEOTIDE SEQUENCE [LARGE SCALE GENOMIC DNA]</scope>
</reference>
<comment type="similarity">
    <text evidence="1">Belongs to the bacterial ribosomal protein bL32 family.</text>
</comment>